<name>A0A4R1KBK4_9BACT</name>
<dbReference type="Pfam" id="PF09924">
    <property type="entry name" value="LPG_synthase_C"/>
    <property type="match status" value="1"/>
</dbReference>
<dbReference type="InterPro" id="IPR016181">
    <property type="entry name" value="Acyl_CoA_acyltransferase"/>
</dbReference>
<organism evidence="2 3">
    <name type="scientific">Seleniivibrio woodruffii</name>
    <dbReference type="NCBI Taxonomy" id="1078050"/>
    <lineage>
        <taxon>Bacteria</taxon>
        <taxon>Pseudomonadati</taxon>
        <taxon>Deferribacterota</taxon>
        <taxon>Deferribacteres</taxon>
        <taxon>Deferribacterales</taxon>
        <taxon>Geovibrionaceae</taxon>
        <taxon>Seleniivibrio</taxon>
    </lineage>
</organism>
<dbReference type="InterPro" id="IPR016732">
    <property type="entry name" value="UCP018688"/>
</dbReference>
<evidence type="ECO:0000313" key="3">
    <source>
        <dbReference type="Proteomes" id="UP000294614"/>
    </source>
</evidence>
<reference evidence="2 3" key="1">
    <citation type="submission" date="2019-03" db="EMBL/GenBank/DDBJ databases">
        <title>Genomic Encyclopedia of Type Strains, Phase IV (KMG-IV): sequencing the most valuable type-strain genomes for metagenomic binning, comparative biology and taxonomic classification.</title>
        <authorList>
            <person name="Goeker M."/>
        </authorList>
    </citation>
    <scope>NUCLEOTIDE SEQUENCE [LARGE SCALE GENOMIC DNA]</scope>
    <source>
        <strain evidence="2 3">DSM 24984</strain>
    </source>
</reference>
<feature type="domain" description="Phosphatidylglycerol lysyltransferase C-terminal" evidence="1">
    <location>
        <begin position="32"/>
        <end position="287"/>
    </location>
</feature>
<protein>
    <recommendedName>
        <fullName evidence="1">Phosphatidylglycerol lysyltransferase C-terminal domain-containing protein</fullName>
    </recommendedName>
</protein>
<dbReference type="Proteomes" id="UP000294614">
    <property type="component" value="Unassembled WGS sequence"/>
</dbReference>
<accession>A0A4R1KBK4</accession>
<keyword evidence="3" id="KW-1185">Reference proteome</keyword>
<dbReference type="PIRSF" id="PIRSF018688">
    <property type="entry name" value="UCP018688"/>
    <property type="match status" value="1"/>
</dbReference>
<sequence length="292" mass="34338">MVYFMTDMIGTPISLEQKPLLEPKLKSVNIPVSEYSFQNLYLFRGNHDYHVFDFEGFTFIQGTTYDSKTHIMPACDLRDVPVETLKKLQERCDFFFPVFEEWAEFFRQHGVELTYQDGDTDYIYTSVKMSTYAGRKLHKKRNLLKQFTERYSATAFMITKDNIKDAFYILDEWQNQADLPKEQTDYKACHEALTLYKELGICGGIYYADKQPAGFILGEELTDNTYVMHFAKGITKYKGIYQFLYNDFASILPKRYEFINFEQDLGSTALRVAKTSYVPDVLVKKYRMRFIP</sequence>
<proteinExistence type="predicted"/>
<dbReference type="Gene3D" id="3.40.630.30">
    <property type="match status" value="1"/>
</dbReference>
<gene>
    <name evidence="2" type="ORF">C8D98_0361</name>
</gene>
<dbReference type="PANTHER" id="PTHR41373">
    <property type="entry name" value="DUF2156 DOMAIN-CONTAINING PROTEIN"/>
    <property type="match status" value="1"/>
</dbReference>
<dbReference type="PANTHER" id="PTHR41373:SF1">
    <property type="entry name" value="PHOSPHATIDYLGLYCEROL LYSYLTRANSFERASE C-TERMINAL DOMAIN-CONTAINING PROTEIN"/>
    <property type="match status" value="1"/>
</dbReference>
<dbReference type="InterPro" id="IPR024320">
    <property type="entry name" value="LPG_synthase_C"/>
</dbReference>
<evidence type="ECO:0000259" key="1">
    <source>
        <dbReference type="Pfam" id="PF09924"/>
    </source>
</evidence>
<dbReference type="EMBL" id="SMGG01000003">
    <property type="protein sequence ID" value="TCK61855.1"/>
    <property type="molecule type" value="Genomic_DNA"/>
</dbReference>
<dbReference type="AlphaFoldDB" id="A0A4R1KBK4"/>
<evidence type="ECO:0000313" key="2">
    <source>
        <dbReference type="EMBL" id="TCK61855.1"/>
    </source>
</evidence>
<dbReference type="SUPFAM" id="SSF55729">
    <property type="entry name" value="Acyl-CoA N-acyltransferases (Nat)"/>
    <property type="match status" value="2"/>
</dbReference>
<comment type="caution">
    <text evidence="2">The sequence shown here is derived from an EMBL/GenBank/DDBJ whole genome shotgun (WGS) entry which is preliminary data.</text>
</comment>